<dbReference type="CDD" id="cd00180">
    <property type="entry name" value="PKc"/>
    <property type="match status" value="1"/>
</dbReference>
<dbReference type="Proteomes" id="UP000800200">
    <property type="component" value="Unassembled WGS sequence"/>
</dbReference>
<keyword evidence="2" id="KW-0418">Kinase</keyword>
<dbReference type="InterPro" id="IPR008271">
    <property type="entry name" value="Ser/Thr_kinase_AS"/>
</dbReference>
<dbReference type="Pfam" id="PF00069">
    <property type="entry name" value="Pkinase"/>
    <property type="match status" value="1"/>
</dbReference>
<evidence type="ECO:0000259" key="1">
    <source>
        <dbReference type="PROSITE" id="PS50011"/>
    </source>
</evidence>
<keyword evidence="2" id="KW-0808">Transferase</keyword>
<dbReference type="InterPro" id="IPR011009">
    <property type="entry name" value="Kinase-like_dom_sf"/>
</dbReference>
<evidence type="ECO:0000313" key="3">
    <source>
        <dbReference type="Proteomes" id="UP000800200"/>
    </source>
</evidence>
<dbReference type="PANTHER" id="PTHR24359">
    <property type="entry name" value="SERINE/THREONINE-PROTEIN KINASE SBK1"/>
    <property type="match status" value="1"/>
</dbReference>
<dbReference type="SUPFAM" id="SSF56112">
    <property type="entry name" value="Protein kinase-like (PK-like)"/>
    <property type="match status" value="1"/>
</dbReference>
<gene>
    <name evidence="2" type="ORF">K469DRAFT_301582</name>
</gene>
<proteinExistence type="predicted"/>
<dbReference type="OrthoDB" id="4062651at2759"/>
<dbReference type="PROSITE" id="PS00108">
    <property type="entry name" value="PROTEIN_KINASE_ST"/>
    <property type="match status" value="1"/>
</dbReference>
<reference evidence="2" key="1">
    <citation type="journal article" date="2020" name="Stud. Mycol.">
        <title>101 Dothideomycetes genomes: a test case for predicting lifestyles and emergence of pathogens.</title>
        <authorList>
            <person name="Haridas S."/>
            <person name="Albert R."/>
            <person name="Binder M."/>
            <person name="Bloem J."/>
            <person name="Labutti K."/>
            <person name="Salamov A."/>
            <person name="Andreopoulos B."/>
            <person name="Baker S."/>
            <person name="Barry K."/>
            <person name="Bills G."/>
            <person name="Bluhm B."/>
            <person name="Cannon C."/>
            <person name="Castanera R."/>
            <person name="Culley D."/>
            <person name="Daum C."/>
            <person name="Ezra D."/>
            <person name="Gonzalez J."/>
            <person name="Henrissat B."/>
            <person name="Kuo A."/>
            <person name="Liang C."/>
            <person name="Lipzen A."/>
            <person name="Lutzoni F."/>
            <person name="Magnuson J."/>
            <person name="Mondo S."/>
            <person name="Nolan M."/>
            <person name="Ohm R."/>
            <person name="Pangilinan J."/>
            <person name="Park H.-J."/>
            <person name="Ramirez L."/>
            <person name="Alfaro M."/>
            <person name="Sun H."/>
            <person name="Tritt A."/>
            <person name="Yoshinaga Y."/>
            <person name="Zwiers L.-H."/>
            <person name="Turgeon B."/>
            <person name="Goodwin S."/>
            <person name="Spatafora J."/>
            <person name="Crous P."/>
            <person name="Grigoriev I."/>
        </authorList>
    </citation>
    <scope>NUCLEOTIDE SEQUENCE</scope>
    <source>
        <strain evidence="2">CBS 207.26</strain>
    </source>
</reference>
<dbReference type="SMART" id="SM00220">
    <property type="entry name" value="S_TKc"/>
    <property type="match status" value="1"/>
</dbReference>
<dbReference type="Gene3D" id="1.10.510.10">
    <property type="entry name" value="Transferase(Phosphotransferase) domain 1"/>
    <property type="match status" value="1"/>
</dbReference>
<dbReference type="GO" id="GO:0005524">
    <property type="term" value="F:ATP binding"/>
    <property type="evidence" value="ECO:0007669"/>
    <property type="project" value="InterPro"/>
</dbReference>
<feature type="domain" description="Protein kinase" evidence="1">
    <location>
        <begin position="49"/>
        <end position="296"/>
    </location>
</feature>
<dbReference type="GO" id="GO:0004674">
    <property type="term" value="F:protein serine/threonine kinase activity"/>
    <property type="evidence" value="ECO:0007669"/>
    <property type="project" value="TreeGrafter"/>
</dbReference>
<protein>
    <submittedName>
        <fullName evidence="2">Kinase-like protein</fullName>
    </submittedName>
</protein>
<dbReference type="EMBL" id="ML994667">
    <property type="protein sequence ID" value="KAF2179351.1"/>
    <property type="molecule type" value="Genomic_DNA"/>
</dbReference>
<dbReference type="AlphaFoldDB" id="A0A6A6DIM8"/>
<keyword evidence="3" id="KW-1185">Reference proteome</keyword>
<evidence type="ECO:0000313" key="2">
    <source>
        <dbReference type="EMBL" id="KAF2179351.1"/>
    </source>
</evidence>
<dbReference type="PROSITE" id="PS50011">
    <property type="entry name" value="PROTEIN_KINASE_DOM"/>
    <property type="match status" value="1"/>
</dbReference>
<organism evidence="2 3">
    <name type="scientific">Zopfia rhizophila CBS 207.26</name>
    <dbReference type="NCBI Taxonomy" id="1314779"/>
    <lineage>
        <taxon>Eukaryota</taxon>
        <taxon>Fungi</taxon>
        <taxon>Dikarya</taxon>
        <taxon>Ascomycota</taxon>
        <taxon>Pezizomycotina</taxon>
        <taxon>Dothideomycetes</taxon>
        <taxon>Dothideomycetes incertae sedis</taxon>
        <taxon>Zopfiaceae</taxon>
        <taxon>Zopfia</taxon>
    </lineage>
</organism>
<sequence>MYDQERVRLGLIPNKACKKSFTRHLGVTKAIFGNERRRFDSLIEVMTEFSLALSIASKLISNILINYAYADSLMQQFLLNDVAERPLDALASNFATDDNVLVTKSAIAPGCSLHEFQIDIIPCLRHPHIVKVHCSYVTPTFWAIVLSPVADGDLGAVLEEWGHKELWVEAKNRIIPWISYLSSALAYMHSKRIKYKDIKLSNILYRDTNIFITDFGLSAHFGSDCSSTSDRPGGSHLYAAPEFKVDGRRGCSADVFSMGYVFLEMCCLQSTSRSNNSIMLGATKIEETPTMRRCTK</sequence>
<dbReference type="InterPro" id="IPR000719">
    <property type="entry name" value="Prot_kinase_dom"/>
</dbReference>
<name>A0A6A6DIM8_9PEZI</name>
<dbReference type="PANTHER" id="PTHR24359:SF1">
    <property type="entry name" value="INHIBITOR OF NUCLEAR FACTOR KAPPA-B KINASE EPSILON SUBUNIT HOMOLOG 1-RELATED"/>
    <property type="match status" value="1"/>
</dbReference>
<accession>A0A6A6DIM8</accession>